<proteinExistence type="inferred from homology"/>
<evidence type="ECO:0000256" key="7">
    <source>
        <dbReference type="ARBA" id="ARBA00022833"/>
    </source>
</evidence>
<evidence type="ECO:0000256" key="5">
    <source>
        <dbReference type="ARBA" id="ARBA00022692"/>
    </source>
</evidence>
<sequence length="383" mass="39988">MLAYVVGVTLFVVGLCLSLALHEAGHLLSARAFGMRVRRFFVGRGPTVFSFRRGDTEYGLKALPIGGFCEIAGMTTLDDLTPDERPRAMWRYPAWKRTAVMAAGPVTHVLLAMVILYGMAVSTGLPNLNPVAEPVVAATTCPAATCPAADAGVLPGDRITAVGGTATPLWADVLTAVQASTGPTPVTVERGGRTLTLTVDVARVTRDGTEAGVIGATAQAPPAYLTYGPADAAGATVAFTGDLFGRTFAQLAAFPQRLPAVVAAIGGAERGADTPISMVGASRLGGEAVERGLWAVFLLLLASLNLFMAVFNLLPLLPLDGGHVMVIWFERARDALRRLQGLPAAGPIDFTRLYPVTMALVLIGGAVMLLTITADVVNPIRLS</sequence>
<comment type="subcellular location">
    <subcellularLocation>
        <location evidence="2">Membrane</location>
        <topology evidence="2">Multi-pass membrane protein</topology>
    </subcellularLocation>
</comment>
<keyword evidence="4 13" id="KW-0645">Protease</keyword>
<evidence type="ECO:0000256" key="4">
    <source>
        <dbReference type="ARBA" id="ARBA00022670"/>
    </source>
</evidence>
<keyword evidence="14" id="KW-1185">Reference proteome</keyword>
<feature type="transmembrane region" description="Helical" evidence="11">
    <location>
        <begin position="99"/>
        <end position="120"/>
    </location>
</feature>
<dbReference type="AlphaFoldDB" id="A0A316FDI5"/>
<keyword evidence="8 11" id="KW-1133">Transmembrane helix</keyword>
<dbReference type="Pfam" id="PF02163">
    <property type="entry name" value="Peptidase_M50"/>
    <property type="match status" value="1"/>
</dbReference>
<evidence type="ECO:0000256" key="9">
    <source>
        <dbReference type="ARBA" id="ARBA00023049"/>
    </source>
</evidence>
<evidence type="ECO:0000256" key="11">
    <source>
        <dbReference type="SAM" id="Phobius"/>
    </source>
</evidence>
<dbReference type="InterPro" id="IPR008915">
    <property type="entry name" value="Peptidase_M50"/>
</dbReference>
<dbReference type="InterPro" id="IPR004387">
    <property type="entry name" value="Pept_M50_Zn"/>
</dbReference>
<evidence type="ECO:0000256" key="8">
    <source>
        <dbReference type="ARBA" id="ARBA00022989"/>
    </source>
</evidence>
<keyword evidence="9 13" id="KW-0482">Metalloprotease</keyword>
<dbReference type="CDD" id="cd06163">
    <property type="entry name" value="S2P-M50_PDZ_RseP-like"/>
    <property type="match status" value="1"/>
</dbReference>
<gene>
    <name evidence="13" type="ORF">BC793_11183</name>
</gene>
<dbReference type="OrthoDB" id="9782003at2"/>
<dbReference type="SUPFAM" id="SSF50156">
    <property type="entry name" value="PDZ domain-like"/>
    <property type="match status" value="1"/>
</dbReference>
<keyword evidence="5 11" id="KW-0812">Transmembrane</keyword>
<dbReference type="PANTHER" id="PTHR42837">
    <property type="entry name" value="REGULATOR OF SIGMA-E PROTEASE RSEP"/>
    <property type="match status" value="1"/>
</dbReference>
<evidence type="ECO:0000313" key="13">
    <source>
        <dbReference type="EMBL" id="PWK45110.1"/>
    </source>
</evidence>
<evidence type="ECO:0000259" key="12">
    <source>
        <dbReference type="Pfam" id="PF02163"/>
    </source>
</evidence>
<comment type="similarity">
    <text evidence="3">Belongs to the peptidase M50B family.</text>
</comment>
<reference evidence="13 14" key="1">
    <citation type="submission" date="2018-05" db="EMBL/GenBank/DDBJ databases">
        <title>Genomic Encyclopedia of Archaeal and Bacterial Type Strains, Phase II (KMG-II): from individual species to whole genera.</title>
        <authorList>
            <person name="Goeker M."/>
        </authorList>
    </citation>
    <scope>NUCLEOTIDE SEQUENCE [LARGE SCALE GENOMIC DNA]</scope>
    <source>
        <strain evidence="13 14">DSM 45184</strain>
    </source>
</reference>
<keyword evidence="6" id="KW-0378">Hydrolase</keyword>
<dbReference type="GO" id="GO:0016020">
    <property type="term" value="C:membrane"/>
    <property type="evidence" value="ECO:0007669"/>
    <property type="project" value="UniProtKB-SubCell"/>
</dbReference>
<feature type="transmembrane region" description="Helical" evidence="11">
    <location>
        <begin position="293"/>
        <end position="314"/>
    </location>
</feature>
<dbReference type="CDD" id="cd23081">
    <property type="entry name" value="cpPDZ_EcRseP-like"/>
    <property type="match status" value="1"/>
</dbReference>
<feature type="transmembrane region" description="Helical" evidence="11">
    <location>
        <begin position="353"/>
        <end position="377"/>
    </location>
</feature>
<keyword evidence="10 11" id="KW-0472">Membrane</keyword>
<evidence type="ECO:0000256" key="2">
    <source>
        <dbReference type="ARBA" id="ARBA00004141"/>
    </source>
</evidence>
<dbReference type="Proteomes" id="UP000245697">
    <property type="component" value="Unassembled WGS sequence"/>
</dbReference>
<evidence type="ECO:0000256" key="3">
    <source>
        <dbReference type="ARBA" id="ARBA00007931"/>
    </source>
</evidence>
<dbReference type="EMBL" id="QGGR01000011">
    <property type="protein sequence ID" value="PWK45110.1"/>
    <property type="molecule type" value="Genomic_DNA"/>
</dbReference>
<evidence type="ECO:0000256" key="10">
    <source>
        <dbReference type="ARBA" id="ARBA00023136"/>
    </source>
</evidence>
<evidence type="ECO:0000313" key="14">
    <source>
        <dbReference type="Proteomes" id="UP000245697"/>
    </source>
</evidence>
<dbReference type="Gene3D" id="2.30.42.10">
    <property type="match status" value="1"/>
</dbReference>
<comment type="caution">
    <text evidence="13">The sequence shown here is derived from an EMBL/GenBank/DDBJ whole genome shotgun (WGS) entry which is preliminary data.</text>
</comment>
<dbReference type="PANTHER" id="PTHR42837:SF2">
    <property type="entry name" value="MEMBRANE METALLOPROTEASE ARASP2, CHLOROPLASTIC-RELATED"/>
    <property type="match status" value="1"/>
</dbReference>
<dbReference type="InterPro" id="IPR036034">
    <property type="entry name" value="PDZ_sf"/>
</dbReference>
<feature type="domain" description="Peptidase M50" evidence="12">
    <location>
        <begin position="11"/>
        <end position="334"/>
    </location>
</feature>
<accession>A0A316FDI5</accession>
<evidence type="ECO:0000256" key="1">
    <source>
        <dbReference type="ARBA" id="ARBA00001947"/>
    </source>
</evidence>
<comment type="cofactor">
    <cofactor evidence="1">
        <name>Zn(2+)</name>
        <dbReference type="ChEBI" id="CHEBI:29105"/>
    </cofactor>
</comment>
<organism evidence="13 14">
    <name type="scientific">Actinoplanes xinjiangensis</name>
    <dbReference type="NCBI Taxonomy" id="512350"/>
    <lineage>
        <taxon>Bacteria</taxon>
        <taxon>Bacillati</taxon>
        <taxon>Actinomycetota</taxon>
        <taxon>Actinomycetes</taxon>
        <taxon>Micromonosporales</taxon>
        <taxon>Micromonosporaceae</taxon>
        <taxon>Actinoplanes</taxon>
    </lineage>
</organism>
<dbReference type="GO" id="GO:0004222">
    <property type="term" value="F:metalloendopeptidase activity"/>
    <property type="evidence" value="ECO:0007669"/>
    <property type="project" value="InterPro"/>
</dbReference>
<evidence type="ECO:0000256" key="6">
    <source>
        <dbReference type="ARBA" id="ARBA00022801"/>
    </source>
</evidence>
<dbReference type="GO" id="GO:0006508">
    <property type="term" value="P:proteolysis"/>
    <property type="evidence" value="ECO:0007669"/>
    <property type="project" value="UniProtKB-KW"/>
</dbReference>
<keyword evidence="7" id="KW-0862">Zinc</keyword>
<protein>
    <submittedName>
        <fullName evidence="13">RIP metalloprotease RseP</fullName>
    </submittedName>
</protein>
<name>A0A316FDI5_9ACTN</name>